<protein>
    <submittedName>
        <fullName evidence="1">Uncharacterized protein</fullName>
    </submittedName>
</protein>
<proteinExistence type="predicted"/>
<evidence type="ECO:0000313" key="1">
    <source>
        <dbReference type="EMBL" id="DAF54049.1"/>
    </source>
</evidence>
<dbReference type="EMBL" id="BK032670">
    <property type="protein sequence ID" value="DAF54049.1"/>
    <property type="molecule type" value="Genomic_DNA"/>
</dbReference>
<sequence length="30" mass="3206">MLNLKSATQGQGNVLKSLCVICVKGDKNEN</sequence>
<reference evidence="1" key="1">
    <citation type="journal article" date="2021" name="Proc. Natl. Acad. Sci. U.S.A.">
        <title>A Catalog of Tens of Thousands of Viruses from Human Metagenomes Reveals Hidden Associations with Chronic Diseases.</title>
        <authorList>
            <person name="Tisza M.J."/>
            <person name="Buck C.B."/>
        </authorList>
    </citation>
    <scope>NUCLEOTIDE SEQUENCE</scope>
    <source>
        <strain evidence="1">CtfyA6</strain>
    </source>
</reference>
<name>A0A8S5SSR7_9CAUD</name>
<organism evidence="1">
    <name type="scientific">Myoviridae sp. ctfyA6</name>
    <dbReference type="NCBI Taxonomy" id="2827698"/>
    <lineage>
        <taxon>Viruses</taxon>
        <taxon>Duplodnaviria</taxon>
        <taxon>Heunggongvirae</taxon>
        <taxon>Uroviricota</taxon>
        <taxon>Caudoviricetes</taxon>
    </lineage>
</organism>
<accession>A0A8S5SSR7</accession>